<keyword evidence="2" id="KW-1185">Reference proteome</keyword>
<dbReference type="EMBL" id="CP019609">
    <property type="protein sequence ID" value="AQP53941.1"/>
    <property type="molecule type" value="Genomic_DNA"/>
</dbReference>
<reference evidence="1 2" key="1">
    <citation type="journal article" date="2010" name="Int. J. Syst. Evol. Microbiol.">
        <title>Vagococcus penaei sp. nov., isolated from spoilage microbiota of cooked shrimp (Penaeus vannamei).</title>
        <authorList>
            <person name="Jaffres E."/>
            <person name="Prevost H."/>
            <person name="Rossero A."/>
            <person name="Joffraud J.J."/>
            <person name="Dousset X."/>
        </authorList>
    </citation>
    <scope>NUCLEOTIDE SEQUENCE [LARGE SCALE GENOMIC DNA]</scope>
    <source>
        <strain evidence="1 2">CD276</strain>
    </source>
</reference>
<accession>A0A1Q2D6N5</accession>
<dbReference type="KEGG" id="vpi:BW732_06720"/>
<evidence type="ECO:0000313" key="1">
    <source>
        <dbReference type="EMBL" id="AQP53941.1"/>
    </source>
</evidence>
<sequence length="250" mass="29147">MREKMTLSLPYILMITAMQTAISILPGILFFRDSSQGPHILPYMIAYLLICDFFQIFGRMTYKQGRSLALPAYSLKIILSIGLIFMITKETALQFAIILLAYEGFQLLIFSKRFFYIDSITYSLVNAFFKGIVFNQLLTISYPFTYHFDLMKPFIFSFALILLTTILSQGLYSFLKRQVWFFILAIICLIAIYYLLITQFKTGELNLVKLIGFVIINLSALYFFIKSRNTRKKEFVLNLMTLIGLFIYYL</sequence>
<organism evidence="1 2">
    <name type="scientific">Vagococcus penaei</name>
    <dbReference type="NCBI Taxonomy" id="633807"/>
    <lineage>
        <taxon>Bacteria</taxon>
        <taxon>Bacillati</taxon>
        <taxon>Bacillota</taxon>
        <taxon>Bacilli</taxon>
        <taxon>Lactobacillales</taxon>
        <taxon>Enterococcaceae</taxon>
        <taxon>Vagococcus</taxon>
    </lineage>
</organism>
<dbReference type="RefSeq" id="WP_077276018.1">
    <property type="nucleotide sequence ID" value="NZ_CP019609.1"/>
</dbReference>
<dbReference type="Proteomes" id="UP000188246">
    <property type="component" value="Chromosome"/>
</dbReference>
<dbReference type="AlphaFoldDB" id="A0A1Q2D6N5"/>
<gene>
    <name evidence="1" type="ORF">BW732_06720</name>
</gene>
<protein>
    <submittedName>
        <fullName evidence="1">Uncharacterized protein</fullName>
    </submittedName>
</protein>
<dbReference type="OrthoDB" id="2199132at2"/>
<proteinExistence type="predicted"/>
<evidence type="ECO:0000313" key="2">
    <source>
        <dbReference type="Proteomes" id="UP000188246"/>
    </source>
</evidence>
<name>A0A1Q2D6N5_9ENTE</name>